<gene>
    <name evidence="4" type="primary">blaR2</name>
    <name evidence="4" type="ordered locus">Curi_c26990</name>
</gene>
<dbReference type="PANTHER" id="PTHR34978">
    <property type="entry name" value="POSSIBLE SENSOR-TRANSDUCER PROTEIN BLAR"/>
    <property type="match status" value="1"/>
</dbReference>
<dbReference type="Pfam" id="PF05569">
    <property type="entry name" value="Peptidase_M56"/>
    <property type="match status" value="1"/>
</dbReference>
<feature type="transmembrane region" description="Helical" evidence="2">
    <location>
        <begin position="156"/>
        <end position="174"/>
    </location>
</feature>
<evidence type="ECO:0000313" key="5">
    <source>
        <dbReference type="Proteomes" id="UP000006094"/>
    </source>
</evidence>
<evidence type="ECO:0000256" key="2">
    <source>
        <dbReference type="SAM" id="Phobius"/>
    </source>
</evidence>
<sequence length="775" mass="89996">MNILEKALLWVLYSSLIATIMTIFILAIKKLFKNYLSPRLQHVLWFLILIRLLLPISIGSPLDLIDIVSESYKNIIDYEKSDLSQSLTSNDSFKKDIKGDRADIISRLNDNSEANTKKMYEEDTLKSKFLKIEKLLYEFKEQEKDSIEKIIKISSYIWIIGFNTISIFVLSITLKFKNNTREFYKVNNPHIEHILEISKDKLDLSKNISIYCNSEFKSPFIYGVLNPRIYIPKYVLDMSTDQELLHIILHELAHYKRKDLLSNLLSILAISFHWFNPVIWFAMKKMRDDRELSCDGYVLEVLEDHESIEYGMTILNFSKVFFNSDYRNNLNLCFYESSTQIERRIMMIKHFKKGSYKLSTVSVILLTLVGSATLVGAEGNIVNSNISASVSQNVGKEDSEDFKLYSDKENLLFNTLDRASDFVDFEFKVPDYFPQETEFNGISFNREDNLVNIRFDNFEGIGVHFDFLTSKKDIIESLKNTRNDMIENVNTEKRKSGEHSETIVDYKEEPFSISNINGTNFTITTSSTGKPKDSKEVLNDARAERYFVWKEKDTWYAIQYDRSFGEVISFEDMEKIVASLKNSKDVFKDKYRTKNFFNIYDKKDLITAKEHLNFLPSFPLSISEDFIAISSQLYIFEHSEGEVSDQNEDIFLNTTYRQKSTLSLPTNSGRVPTIDFRQQKDGSSYEALEKNVESGIDDGGNLNNPLSSNESKRSKTSSLKVNNVKVLTFNMVNSYGPDDIVEHTYYLWKQNDIYYELIITGKVDNHEDILKSFIK</sequence>
<dbReference type="KEGG" id="cad:Curi_c26990"/>
<dbReference type="STRING" id="1128398.Curi_c26990"/>
<name>K0B3D9_GOTA9</name>
<dbReference type="RefSeq" id="WP_014968826.1">
    <property type="nucleotide sequence ID" value="NC_018664.1"/>
</dbReference>
<dbReference type="Proteomes" id="UP000006094">
    <property type="component" value="Chromosome"/>
</dbReference>
<feature type="transmembrane region" description="Helical" evidence="2">
    <location>
        <begin position="7"/>
        <end position="28"/>
    </location>
</feature>
<feature type="region of interest" description="Disordered" evidence="1">
    <location>
        <begin position="694"/>
        <end position="717"/>
    </location>
</feature>
<dbReference type="InterPro" id="IPR052173">
    <property type="entry name" value="Beta-lactam_resp_regulator"/>
</dbReference>
<dbReference type="PANTHER" id="PTHR34978:SF3">
    <property type="entry name" value="SLR0241 PROTEIN"/>
    <property type="match status" value="1"/>
</dbReference>
<dbReference type="InterPro" id="IPR008756">
    <property type="entry name" value="Peptidase_M56"/>
</dbReference>
<keyword evidence="2" id="KW-1133">Transmembrane helix</keyword>
<accession>K0B3D9</accession>
<protein>
    <submittedName>
        <fullName evidence="4">Beta-lactamase regulatory protein BlaR</fullName>
    </submittedName>
</protein>
<dbReference type="EMBL" id="CP003326">
    <property type="protein sequence ID" value="AFS79692.1"/>
    <property type="molecule type" value="Genomic_DNA"/>
</dbReference>
<dbReference type="CDD" id="cd07341">
    <property type="entry name" value="M56_BlaR1_MecR1_like"/>
    <property type="match status" value="1"/>
</dbReference>
<evidence type="ECO:0000256" key="1">
    <source>
        <dbReference type="SAM" id="MobiDB-lite"/>
    </source>
</evidence>
<evidence type="ECO:0000259" key="3">
    <source>
        <dbReference type="Pfam" id="PF05569"/>
    </source>
</evidence>
<keyword evidence="2" id="KW-0472">Membrane</keyword>
<keyword evidence="5" id="KW-1185">Reference proteome</keyword>
<keyword evidence="2" id="KW-0812">Transmembrane</keyword>
<dbReference type="OrthoDB" id="9804799at2"/>
<feature type="transmembrane region" description="Helical" evidence="2">
    <location>
        <begin position="356"/>
        <end position="377"/>
    </location>
</feature>
<dbReference type="eggNOG" id="COG4219">
    <property type="taxonomic scope" value="Bacteria"/>
</dbReference>
<feature type="domain" description="Peptidase M56" evidence="3">
    <location>
        <begin position="11"/>
        <end position="348"/>
    </location>
</feature>
<feature type="transmembrane region" description="Helical" evidence="2">
    <location>
        <begin position="43"/>
        <end position="65"/>
    </location>
</feature>
<proteinExistence type="predicted"/>
<organism evidence="4 5">
    <name type="scientific">Gottschalkia acidurici (strain ATCC 7906 / DSM 604 / BCRC 14475 / CIP 104303 / KCTC 5404 / NCIMB 10678 / 9a)</name>
    <name type="common">Clostridium acidurici</name>
    <dbReference type="NCBI Taxonomy" id="1128398"/>
    <lineage>
        <taxon>Bacteria</taxon>
        <taxon>Bacillati</taxon>
        <taxon>Bacillota</taxon>
        <taxon>Tissierellia</taxon>
        <taxon>Tissierellales</taxon>
        <taxon>Gottschalkiaceae</taxon>
        <taxon>Gottschalkia</taxon>
    </lineage>
</organism>
<evidence type="ECO:0000313" key="4">
    <source>
        <dbReference type="EMBL" id="AFS79692.1"/>
    </source>
</evidence>
<dbReference type="AlphaFoldDB" id="K0B3D9"/>
<feature type="transmembrane region" description="Helical" evidence="2">
    <location>
        <begin position="264"/>
        <end position="283"/>
    </location>
</feature>
<dbReference type="HOGENOM" id="CLU_376292_0_0_9"/>
<reference evidence="4 5" key="1">
    <citation type="journal article" date="2012" name="PLoS ONE">
        <title>The purine-utilizing bacterium Clostridium acidurici 9a: a genome-guided metabolic reconsideration.</title>
        <authorList>
            <person name="Hartwich K."/>
            <person name="Poehlein A."/>
            <person name="Daniel R."/>
        </authorList>
    </citation>
    <scope>NUCLEOTIDE SEQUENCE [LARGE SCALE GENOMIC DNA]</scope>
    <source>
        <strain evidence="5">ATCC 7906 / DSM 604 / BCRC 14475 / CIP 104303 / KCTC 5404 / NCIMB 10678 / 9a</strain>
    </source>
</reference>